<name>A0A1I8ACD5_9BILA</name>
<dbReference type="PROSITE" id="PS50097">
    <property type="entry name" value="BTB"/>
    <property type="match status" value="1"/>
</dbReference>
<dbReference type="PANTHER" id="PTHR22744">
    <property type="entry name" value="HELIX LOOP HELIX PROTEIN 21-RELATED"/>
    <property type="match status" value="1"/>
</dbReference>
<accession>A0A1I8ACD5</accession>
<evidence type="ECO:0000313" key="3">
    <source>
        <dbReference type="WBParaSite" id="L893_g4156.t1"/>
    </source>
</evidence>
<protein>
    <submittedName>
        <fullName evidence="3">BTB domain-containing protein</fullName>
    </submittedName>
</protein>
<dbReference type="Pfam" id="PF00651">
    <property type="entry name" value="BTB"/>
    <property type="match status" value="1"/>
</dbReference>
<dbReference type="SUPFAM" id="SSF54695">
    <property type="entry name" value="POZ domain"/>
    <property type="match status" value="1"/>
</dbReference>
<evidence type="ECO:0000313" key="2">
    <source>
        <dbReference type="Proteomes" id="UP000095287"/>
    </source>
</evidence>
<dbReference type="Gene3D" id="3.30.710.10">
    <property type="entry name" value="Potassium Channel Kv1.1, Chain A"/>
    <property type="match status" value="1"/>
</dbReference>
<dbReference type="PANTHER" id="PTHR22744:SF14">
    <property type="entry name" value="BTB DOMAIN-CONTAINING PROTEIN-RELATED"/>
    <property type="match status" value="1"/>
</dbReference>
<sequence>MSHATITGTLEGLLPLSSGSIYSVTEEVEIGKAKWALGYENVKKVFYVRCVVPEGANYLWNITARGRLAVWDSDEQRKSVMWSGSFTCLDKLDGCAWSDPFVVASATGNKFQVEIEVIKTRIMDLSSPTNEAIDSPEDAACLDVDGQKVWVSKKVLSWHSPYFKTFFFGDFKEKATESYSLKDMKINEFKRFLAIIFNFDIPIRTDASFEDLLRLGDMYQCDTVLRFCRELIRNPKTEYVSLKTKILFCDRQGFSPLLADIIRDAPLNDLKEFIKTGYDGDLNPFVHCLIEERFVGSD</sequence>
<dbReference type="SMART" id="SM00225">
    <property type="entry name" value="BTB"/>
    <property type="match status" value="1"/>
</dbReference>
<dbReference type="Proteomes" id="UP000095287">
    <property type="component" value="Unplaced"/>
</dbReference>
<feature type="domain" description="BTB" evidence="1">
    <location>
        <begin position="138"/>
        <end position="205"/>
    </location>
</feature>
<dbReference type="WBParaSite" id="L893_g4156.t1">
    <property type="protein sequence ID" value="L893_g4156.t1"/>
    <property type="gene ID" value="L893_g4156"/>
</dbReference>
<dbReference type="InterPro" id="IPR011333">
    <property type="entry name" value="SKP1/BTB/POZ_sf"/>
</dbReference>
<dbReference type="CDD" id="cd18186">
    <property type="entry name" value="BTB_POZ_ZBTB_KLHL-like"/>
    <property type="match status" value="1"/>
</dbReference>
<keyword evidence="2" id="KW-1185">Reference proteome</keyword>
<proteinExistence type="predicted"/>
<evidence type="ECO:0000259" key="1">
    <source>
        <dbReference type="PROSITE" id="PS50097"/>
    </source>
</evidence>
<dbReference type="InterPro" id="IPR000210">
    <property type="entry name" value="BTB/POZ_dom"/>
</dbReference>
<reference evidence="3" key="1">
    <citation type="submission" date="2016-11" db="UniProtKB">
        <authorList>
            <consortium name="WormBaseParasite"/>
        </authorList>
    </citation>
    <scope>IDENTIFICATION</scope>
</reference>
<organism evidence="2 3">
    <name type="scientific">Steinernema glaseri</name>
    <dbReference type="NCBI Taxonomy" id="37863"/>
    <lineage>
        <taxon>Eukaryota</taxon>
        <taxon>Metazoa</taxon>
        <taxon>Ecdysozoa</taxon>
        <taxon>Nematoda</taxon>
        <taxon>Chromadorea</taxon>
        <taxon>Rhabditida</taxon>
        <taxon>Tylenchina</taxon>
        <taxon>Panagrolaimomorpha</taxon>
        <taxon>Strongyloidoidea</taxon>
        <taxon>Steinernematidae</taxon>
        <taxon>Steinernema</taxon>
    </lineage>
</organism>
<dbReference type="AlphaFoldDB" id="A0A1I8ACD5"/>